<protein>
    <submittedName>
        <fullName evidence="2">Histidine kinase</fullName>
    </submittedName>
</protein>
<dbReference type="eggNOG" id="COG2202">
    <property type="taxonomic scope" value="Bacteria"/>
</dbReference>
<keyword evidence="2" id="KW-0418">Kinase</keyword>
<proteinExistence type="predicted"/>
<feature type="domain" description="PAS" evidence="1">
    <location>
        <begin position="10"/>
        <end position="62"/>
    </location>
</feature>
<dbReference type="Gene3D" id="3.30.450.20">
    <property type="entry name" value="PAS domain"/>
    <property type="match status" value="1"/>
</dbReference>
<dbReference type="InterPro" id="IPR035965">
    <property type="entry name" value="PAS-like_dom_sf"/>
</dbReference>
<dbReference type="GO" id="GO:0016301">
    <property type="term" value="F:kinase activity"/>
    <property type="evidence" value="ECO:0007669"/>
    <property type="project" value="UniProtKB-KW"/>
</dbReference>
<sequence>MQQLLQQDPFFRILFDTLPVWAYVMDPECRINAVNKAACDFIGCTQGESYLHRCGTMLDCIHHTDDPRGCGFSPYCNSCIIRSTSLEAIKGKETRRTKGEIEFASGQVKYVLVSSAPFEYKEKKLAVTIIEDVSLVVELKGLLPICASCKKIRDDQGYWNHVEQYIEEHSEAEFTHDICPSCTEKLYPGLNLGVRETKIG</sequence>
<evidence type="ECO:0000313" key="3">
    <source>
        <dbReference type="Proteomes" id="UP000010847"/>
    </source>
</evidence>
<dbReference type="KEGG" id="dmt:DESME_04630"/>
<dbReference type="EMBL" id="CP007032">
    <property type="protein sequence ID" value="AHF06424.1"/>
    <property type="molecule type" value="Genomic_DNA"/>
</dbReference>
<evidence type="ECO:0000313" key="2">
    <source>
        <dbReference type="EMBL" id="AHF06424.1"/>
    </source>
</evidence>
<dbReference type="Proteomes" id="UP000010847">
    <property type="component" value="Chromosome"/>
</dbReference>
<dbReference type="SUPFAM" id="SSF55785">
    <property type="entry name" value="PYP-like sensor domain (PAS domain)"/>
    <property type="match status" value="1"/>
</dbReference>
<evidence type="ECO:0000259" key="1">
    <source>
        <dbReference type="Pfam" id="PF13188"/>
    </source>
</evidence>
<name>W0EB25_9FIRM</name>
<dbReference type="AlphaFoldDB" id="W0EB25"/>
<accession>W0EB25</accession>
<reference evidence="2 3" key="1">
    <citation type="submission" date="2013-12" db="EMBL/GenBank/DDBJ databases">
        <authorList>
            <consortium name="DOE Joint Genome Institute"/>
            <person name="Smidt H."/>
            <person name="Huntemann M."/>
            <person name="Han J."/>
            <person name="Chen A."/>
            <person name="Kyrpides N."/>
            <person name="Mavromatis K."/>
            <person name="Markowitz V."/>
            <person name="Palaniappan K."/>
            <person name="Ivanova N."/>
            <person name="Schaumberg A."/>
            <person name="Pati A."/>
            <person name="Liolios K."/>
            <person name="Nordberg H.P."/>
            <person name="Cantor M.N."/>
            <person name="Hua S.X."/>
            <person name="Woyke T."/>
        </authorList>
    </citation>
    <scope>NUCLEOTIDE SEQUENCE [LARGE SCALE GENOMIC DNA]</scope>
    <source>
        <strain evidence="3">DSM 15288</strain>
    </source>
</reference>
<gene>
    <name evidence="2" type="ORF">DESME_04630</name>
</gene>
<dbReference type="Pfam" id="PF13188">
    <property type="entry name" value="PAS_8"/>
    <property type="match status" value="1"/>
</dbReference>
<dbReference type="HOGENOM" id="CLU_1364372_0_0_9"/>
<dbReference type="RefSeq" id="WP_006715061.1">
    <property type="nucleotide sequence ID" value="NZ_CP007032.1"/>
</dbReference>
<dbReference type="STRING" id="871968.DESME_04630"/>
<dbReference type="InterPro" id="IPR000014">
    <property type="entry name" value="PAS"/>
</dbReference>
<keyword evidence="2" id="KW-0808">Transferase</keyword>
<dbReference type="eggNOG" id="COG4191">
    <property type="taxonomic scope" value="Bacteria"/>
</dbReference>
<organism evidence="2 3">
    <name type="scientific">Desulfitobacterium metallireducens DSM 15288</name>
    <dbReference type="NCBI Taxonomy" id="871968"/>
    <lineage>
        <taxon>Bacteria</taxon>
        <taxon>Bacillati</taxon>
        <taxon>Bacillota</taxon>
        <taxon>Clostridia</taxon>
        <taxon>Eubacteriales</taxon>
        <taxon>Desulfitobacteriaceae</taxon>
        <taxon>Desulfitobacterium</taxon>
    </lineage>
</organism>
<keyword evidence="3" id="KW-1185">Reference proteome</keyword>